<sequence>MSRPKYKPQYNADDASTSSNTENVSYPQGYQYEDAEENDASPSTAMSVPSGTTIHHVGLSDIAIVDVVETCVSQGSWIWCSGHCHGEEEAKIEDFKLFADAS</sequence>
<protein>
    <submittedName>
        <fullName evidence="2">Uncharacterized protein</fullName>
    </submittedName>
</protein>
<evidence type="ECO:0000313" key="2">
    <source>
        <dbReference type="EMBL" id="RYP10648.1"/>
    </source>
</evidence>
<dbReference type="AlphaFoldDB" id="A0A4Q4TUY8"/>
<feature type="compositionally biased region" description="Polar residues" evidence="1">
    <location>
        <begin position="14"/>
        <end position="28"/>
    </location>
</feature>
<evidence type="ECO:0000313" key="3">
    <source>
        <dbReference type="Proteomes" id="UP000293360"/>
    </source>
</evidence>
<organism evidence="2 3">
    <name type="scientific">Monosporascus ibericus</name>
    <dbReference type="NCBI Taxonomy" id="155417"/>
    <lineage>
        <taxon>Eukaryota</taxon>
        <taxon>Fungi</taxon>
        <taxon>Dikarya</taxon>
        <taxon>Ascomycota</taxon>
        <taxon>Pezizomycotina</taxon>
        <taxon>Sordariomycetes</taxon>
        <taxon>Xylariomycetidae</taxon>
        <taxon>Xylariales</taxon>
        <taxon>Xylariales incertae sedis</taxon>
        <taxon>Monosporascus</taxon>
    </lineage>
</organism>
<dbReference type="Proteomes" id="UP000293360">
    <property type="component" value="Unassembled WGS sequence"/>
</dbReference>
<reference evidence="2 3" key="1">
    <citation type="submission" date="2018-06" db="EMBL/GenBank/DDBJ databases">
        <title>Complete Genomes of Monosporascus.</title>
        <authorList>
            <person name="Robinson A.J."/>
            <person name="Natvig D.O."/>
        </authorList>
    </citation>
    <scope>NUCLEOTIDE SEQUENCE [LARGE SCALE GENOMIC DNA]</scope>
    <source>
        <strain evidence="2 3">CBS 110550</strain>
    </source>
</reference>
<keyword evidence="3" id="KW-1185">Reference proteome</keyword>
<dbReference type="EMBL" id="QJNU01000015">
    <property type="protein sequence ID" value="RYP10648.1"/>
    <property type="molecule type" value="Genomic_DNA"/>
</dbReference>
<gene>
    <name evidence="2" type="ORF">DL764_000532</name>
</gene>
<proteinExistence type="predicted"/>
<name>A0A4Q4TUY8_9PEZI</name>
<dbReference type="OrthoDB" id="5242705at2759"/>
<comment type="caution">
    <text evidence="2">The sequence shown here is derived from an EMBL/GenBank/DDBJ whole genome shotgun (WGS) entry which is preliminary data.</text>
</comment>
<feature type="region of interest" description="Disordered" evidence="1">
    <location>
        <begin position="1"/>
        <end position="47"/>
    </location>
</feature>
<accession>A0A4Q4TUY8</accession>
<dbReference type="STRING" id="155417.A0A4Q4TUY8"/>
<evidence type="ECO:0000256" key="1">
    <source>
        <dbReference type="SAM" id="MobiDB-lite"/>
    </source>
</evidence>